<name>A0A0D2IWT5_9CHLO</name>
<keyword evidence="1" id="KW-0812">Transmembrane</keyword>
<dbReference type="EMBL" id="KK105617">
    <property type="protein sequence ID" value="KIY92447.1"/>
    <property type="molecule type" value="Genomic_DNA"/>
</dbReference>
<evidence type="ECO:0000256" key="1">
    <source>
        <dbReference type="SAM" id="Phobius"/>
    </source>
</evidence>
<feature type="transmembrane region" description="Helical" evidence="1">
    <location>
        <begin position="83"/>
        <end position="102"/>
    </location>
</feature>
<accession>A0A0D2IWT5</accession>
<keyword evidence="3" id="KW-1185">Reference proteome</keyword>
<dbReference type="KEGG" id="mng:MNEG_15516"/>
<proteinExistence type="predicted"/>
<protein>
    <submittedName>
        <fullName evidence="2">Uncharacterized protein</fullName>
    </submittedName>
</protein>
<reference evidence="2 3" key="1">
    <citation type="journal article" date="2013" name="BMC Genomics">
        <title>Reconstruction of the lipid metabolism for the microalga Monoraphidium neglectum from its genome sequence reveals characteristics suitable for biofuel production.</title>
        <authorList>
            <person name="Bogen C."/>
            <person name="Al-Dilaimi A."/>
            <person name="Albersmeier A."/>
            <person name="Wichmann J."/>
            <person name="Grundmann M."/>
            <person name="Rupp O."/>
            <person name="Lauersen K.J."/>
            <person name="Blifernez-Klassen O."/>
            <person name="Kalinowski J."/>
            <person name="Goesmann A."/>
            <person name="Mussgnug J.H."/>
            <person name="Kruse O."/>
        </authorList>
    </citation>
    <scope>NUCLEOTIDE SEQUENCE [LARGE SCALE GENOMIC DNA]</scope>
    <source>
        <strain evidence="2 3">SAG 48.87</strain>
    </source>
</reference>
<keyword evidence="1" id="KW-1133">Transmembrane helix</keyword>
<dbReference type="Proteomes" id="UP000054498">
    <property type="component" value="Unassembled WGS sequence"/>
</dbReference>
<organism evidence="2 3">
    <name type="scientific">Monoraphidium neglectum</name>
    <dbReference type="NCBI Taxonomy" id="145388"/>
    <lineage>
        <taxon>Eukaryota</taxon>
        <taxon>Viridiplantae</taxon>
        <taxon>Chlorophyta</taxon>
        <taxon>core chlorophytes</taxon>
        <taxon>Chlorophyceae</taxon>
        <taxon>CS clade</taxon>
        <taxon>Sphaeropleales</taxon>
        <taxon>Selenastraceae</taxon>
        <taxon>Monoraphidium</taxon>
    </lineage>
</organism>
<dbReference type="RefSeq" id="XP_013891467.1">
    <property type="nucleotide sequence ID" value="XM_014036013.1"/>
</dbReference>
<gene>
    <name evidence="2" type="ORF">MNEG_15516</name>
</gene>
<keyword evidence="1" id="KW-0472">Membrane</keyword>
<dbReference type="GeneID" id="25733185"/>
<dbReference type="AlphaFoldDB" id="A0A0D2IWT5"/>
<evidence type="ECO:0000313" key="3">
    <source>
        <dbReference type="Proteomes" id="UP000054498"/>
    </source>
</evidence>
<sequence length="109" mass="10900">MGAARWCCAVGWTAAWLLCFAPLAFGIPIWFIYAGLAQEQLSVAFDFVQQALGSGQAGAPAPADLASTRDAVLGAAASLREGGLIALLAASALALVAAAAHVSQAARSG</sequence>
<evidence type="ECO:0000313" key="2">
    <source>
        <dbReference type="EMBL" id="KIY92447.1"/>
    </source>
</evidence>